<evidence type="ECO:0000256" key="5">
    <source>
        <dbReference type="RuleBase" id="RU369104"/>
    </source>
</evidence>
<evidence type="ECO:0000256" key="6">
    <source>
        <dbReference type="SAM" id="MobiDB-lite"/>
    </source>
</evidence>
<dbReference type="GO" id="GO:0046983">
    <property type="term" value="F:protein dimerization activity"/>
    <property type="evidence" value="ECO:0007669"/>
    <property type="project" value="InterPro"/>
</dbReference>
<dbReference type="SUPFAM" id="SSF47459">
    <property type="entry name" value="HLH, helix-loop-helix DNA-binding domain"/>
    <property type="match status" value="1"/>
</dbReference>
<protein>
    <recommendedName>
        <fullName evidence="5">Transcription factor</fullName>
        <shortName evidence="5">bHLH transcription factor</shortName>
    </recommendedName>
    <alternativeName>
        <fullName evidence="5">Basic helix-loop-helix protein</fullName>
    </alternativeName>
</protein>
<reference evidence="9" key="1">
    <citation type="submission" date="2025-08" db="UniProtKB">
        <authorList>
            <consortium name="RefSeq"/>
        </authorList>
    </citation>
    <scope>IDENTIFICATION</scope>
</reference>
<dbReference type="PROSITE" id="PS50888">
    <property type="entry name" value="BHLH"/>
    <property type="match status" value="1"/>
</dbReference>
<dbReference type="Proteomes" id="UP000515124">
    <property type="component" value="Unplaced"/>
</dbReference>
<evidence type="ECO:0000313" key="9">
    <source>
        <dbReference type="RefSeq" id="XP_021820563.1"/>
    </source>
</evidence>
<keyword evidence="8" id="KW-1185">Reference proteome</keyword>
<keyword evidence="4 5" id="KW-0539">Nucleus</keyword>
<sequence length="204" mass="22712">MENVISGSVVWLIGAHELQFYNCDRAKEAQMHGFQTLVCIPTPTGVLEIGSSDSIRENWSLVQQAKSLFGSDFICSVADLETRSPIDFINRNFSFADIGIIAGIEEEEDDKKEVALDLTMMKRKGGNPGTGLYPDPNSNPKPDYSDFDSGPQRFYALRAVVPNVSRMDKASLLSDAVSYINELKTKMDELEGIGFDREEGKQRF</sequence>
<dbReference type="PANTHER" id="PTHR11514">
    <property type="entry name" value="MYC"/>
    <property type="match status" value="1"/>
</dbReference>
<feature type="domain" description="BHLH" evidence="7">
    <location>
        <begin position="134"/>
        <end position="183"/>
    </location>
</feature>
<evidence type="ECO:0000256" key="3">
    <source>
        <dbReference type="ARBA" id="ARBA00023163"/>
    </source>
</evidence>
<dbReference type="InterPro" id="IPR025610">
    <property type="entry name" value="MYC/MYB_N"/>
</dbReference>
<feature type="region of interest" description="Disordered" evidence="6">
    <location>
        <begin position="125"/>
        <end position="146"/>
    </location>
</feature>
<dbReference type="InterPro" id="IPR011598">
    <property type="entry name" value="bHLH_dom"/>
</dbReference>
<dbReference type="GO" id="GO:0005634">
    <property type="term" value="C:nucleus"/>
    <property type="evidence" value="ECO:0007669"/>
    <property type="project" value="UniProtKB-SubCell"/>
</dbReference>
<dbReference type="Pfam" id="PF14215">
    <property type="entry name" value="bHLH-MYC_N"/>
    <property type="match status" value="1"/>
</dbReference>
<gene>
    <name evidence="9" type="primary">LOC110762265</name>
</gene>
<proteinExistence type="predicted"/>
<organism evidence="8 9">
    <name type="scientific">Prunus avium</name>
    <name type="common">Cherry</name>
    <name type="synonym">Cerasus avium</name>
    <dbReference type="NCBI Taxonomy" id="42229"/>
    <lineage>
        <taxon>Eukaryota</taxon>
        <taxon>Viridiplantae</taxon>
        <taxon>Streptophyta</taxon>
        <taxon>Embryophyta</taxon>
        <taxon>Tracheophyta</taxon>
        <taxon>Spermatophyta</taxon>
        <taxon>Magnoliopsida</taxon>
        <taxon>eudicotyledons</taxon>
        <taxon>Gunneridae</taxon>
        <taxon>Pentapetalae</taxon>
        <taxon>rosids</taxon>
        <taxon>fabids</taxon>
        <taxon>Rosales</taxon>
        <taxon>Rosaceae</taxon>
        <taxon>Amygdaloideae</taxon>
        <taxon>Amygdaleae</taxon>
        <taxon>Prunus</taxon>
    </lineage>
</organism>
<comment type="subcellular location">
    <subcellularLocation>
        <location evidence="1 5">Nucleus</location>
    </subcellularLocation>
</comment>
<evidence type="ECO:0000256" key="1">
    <source>
        <dbReference type="ARBA" id="ARBA00004123"/>
    </source>
</evidence>
<keyword evidence="3 5" id="KW-0804">Transcription</keyword>
<dbReference type="RefSeq" id="XP_021820563.1">
    <property type="nucleotide sequence ID" value="XM_021964871.1"/>
</dbReference>
<evidence type="ECO:0000313" key="8">
    <source>
        <dbReference type="Proteomes" id="UP000515124"/>
    </source>
</evidence>
<name>A0A6P5T2C4_PRUAV</name>
<accession>A0A6P5T2C4</accession>
<dbReference type="InterPro" id="IPR045084">
    <property type="entry name" value="AIB/MYC-like"/>
</dbReference>
<evidence type="ECO:0000256" key="2">
    <source>
        <dbReference type="ARBA" id="ARBA00023015"/>
    </source>
</evidence>
<keyword evidence="2 5" id="KW-0805">Transcription regulation</keyword>
<dbReference type="GO" id="GO:0003700">
    <property type="term" value="F:DNA-binding transcription factor activity"/>
    <property type="evidence" value="ECO:0007669"/>
    <property type="project" value="InterPro"/>
</dbReference>
<dbReference type="AlphaFoldDB" id="A0A6P5T2C4"/>
<dbReference type="InterPro" id="IPR036638">
    <property type="entry name" value="HLH_DNA-bd_sf"/>
</dbReference>
<dbReference type="GeneID" id="110762265"/>
<dbReference type="KEGG" id="pavi:110762265"/>
<evidence type="ECO:0000259" key="7">
    <source>
        <dbReference type="PROSITE" id="PS50888"/>
    </source>
</evidence>
<evidence type="ECO:0000256" key="4">
    <source>
        <dbReference type="ARBA" id="ARBA00023242"/>
    </source>
</evidence>
<dbReference type="PANTHER" id="PTHR11514:SF40">
    <property type="entry name" value="TRANSCRIPTION FACTOR BHLH14"/>
    <property type="match status" value="1"/>
</dbReference>
<dbReference type="GO" id="GO:0000976">
    <property type="term" value="F:transcription cis-regulatory region binding"/>
    <property type="evidence" value="ECO:0007669"/>
    <property type="project" value="TreeGrafter"/>
</dbReference>
<dbReference type="Gene3D" id="4.10.280.10">
    <property type="entry name" value="Helix-loop-helix DNA-binding domain"/>
    <property type="match status" value="1"/>
</dbReference>